<gene>
    <name evidence="1" type="ORF">SCE1572_31075</name>
</gene>
<dbReference type="Proteomes" id="UP000014803">
    <property type="component" value="Chromosome"/>
</dbReference>
<proteinExistence type="predicted"/>
<dbReference type="EMBL" id="CP003969">
    <property type="protein sequence ID" value="AGP38529.1"/>
    <property type="molecule type" value="Genomic_DNA"/>
</dbReference>
<organism evidence="1 2">
    <name type="scientific">Sorangium cellulosum So0157-2</name>
    <dbReference type="NCBI Taxonomy" id="1254432"/>
    <lineage>
        <taxon>Bacteria</taxon>
        <taxon>Pseudomonadati</taxon>
        <taxon>Myxococcota</taxon>
        <taxon>Polyangia</taxon>
        <taxon>Polyangiales</taxon>
        <taxon>Polyangiaceae</taxon>
        <taxon>Sorangium</taxon>
    </lineage>
</organism>
<dbReference type="AlphaFoldDB" id="S4Y1B2"/>
<accession>S4Y1B2</accession>
<evidence type="ECO:0000313" key="2">
    <source>
        <dbReference type="Proteomes" id="UP000014803"/>
    </source>
</evidence>
<evidence type="ECO:0000313" key="1">
    <source>
        <dbReference type="EMBL" id="AGP38529.1"/>
    </source>
</evidence>
<reference evidence="1 2" key="1">
    <citation type="journal article" date="2013" name="Sci. Rep.">
        <title>Extraordinary expansion of a Sorangium cellulosum genome from an alkaline milieu.</title>
        <authorList>
            <person name="Han K."/>
            <person name="Li Z.F."/>
            <person name="Peng R."/>
            <person name="Zhu L.P."/>
            <person name="Zhou T."/>
            <person name="Wang L.G."/>
            <person name="Li S.G."/>
            <person name="Zhang X.B."/>
            <person name="Hu W."/>
            <person name="Wu Z.H."/>
            <person name="Qin N."/>
            <person name="Li Y.Z."/>
        </authorList>
    </citation>
    <scope>NUCLEOTIDE SEQUENCE [LARGE SCALE GENOMIC DNA]</scope>
    <source>
        <strain evidence="1 2">So0157-2</strain>
    </source>
</reference>
<protein>
    <submittedName>
        <fullName evidence="1">Uncharacterized protein</fullName>
    </submittedName>
</protein>
<name>S4Y1B2_SORCE</name>
<sequence>MLSPRCCCRVAAPRRRRGVAAAPRRAAPPARRGGGALAGRALPLSARLIPVLGALLLSRWPAWRFTSNRVLHHRCSRRGRAGAAAPRDAR</sequence>
<dbReference type="KEGG" id="scu:SCE1572_31075"/>
<dbReference type="HOGENOM" id="CLU_2439204_0_0_7"/>